<name>A0A497VFD3_9RHOB</name>
<protein>
    <submittedName>
        <fullName evidence="2">2-keto-myo-inositol isomerase</fullName>
    </submittedName>
</protein>
<dbReference type="Pfam" id="PF01261">
    <property type="entry name" value="AP_endonuc_2"/>
    <property type="match status" value="1"/>
</dbReference>
<dbReference type="InterPro" id="IPR036237">
    <property type="entry name" value="Xyl_isomerase-like_sf"/>
</dbReference>
<dbReference type="PANTHER" id="PTHR12110">
    <property type="entry name" value="HYDROXYPYRUVATE ISOMERASE"/>
    <property type="match status" value="1"/>
</dbReference>
<dbReference type="GO" id="GO:0016853">
    <property type="term" value="F:isomerase activity"/>
    <property type="evidence" value="ECO:0007669"/>
    <property type="project" value="UniProtKB-KW"/>
</dbReference>
<comment type="caution">
    <text evidence="2">The sequence shown here is derived from an EMBL/GenBank/DDBJ whole genome shotgun (WGS) entry which is preliminary data.</text>
</comment>
<evidence type="ECO:0000313" key="3">
    <source>
        <dbReference type="Proteomes" id="UP000269157"/>
    </source>
</evidence>
<dbReference type="EMBL" id="RCCE01000006">
    <property type="protein sequence ID" value="RLJ40927.1"/>
    <property type="molecule type" value="Genomic_DNA"/>
</dbReference>
<keyword evidence="2" id="KW-0413">Isomerase</keyword>
<dbReference type="InterPro" id="IPR013022">
    <property type="entry name" value="Xyl_isomerase-like_TIM-brl"/>
</dbReference>
<evidence type="ECO:0000259" key="1">
    <source>
        <dbReference type="Pfam" id="PF01261"/>
    </source>
</evidence>
<sequence length="279" mass="30058">MEEYLKAMPPMCLNHMTMPASSTVEVLDAAKSLGCVGVELRNDLASEIFDGRSPAEIRDEACVRGLSIFVLAEVYAFNDNTTQTRNAALSLARAAQECGAEAIALIPRVAEMPIDRAMQRALLRDALNALRPMLEDNGITALIEPLGFSNSSLRQKGDAMAVLEDMGRPDCFALIHDTFHHALSGEAAYFADATRMVHISGVADPTVATRNMIDAHRGLIDSNDRLGSIDQISHLRRQGYSGPLSFEAFAPDVHELIDPTSALSASTAFITSNVAELAA</sequence>
<reference evidence="2 3" key="1">
    <citation type="submission" date="2018-10" db="EMBL/GenBank/DDBJ databases">
        <title>Genomic Encyclopedia of Archaeal and Bacterial Type Strains, Phase II (KMG-II): from individual species to whole genera.</title>
        <authorList>
            <person name="Goeker M."/>
        </authorList>
    </citation>
    <scope>NUCLEOTIDE SEQUENCE [LARGE SCALE GENOMIC DNA]</scope>
    <source>
        <strain evidence="2 3">DSM 29466</strain>
    </source>
</reference>
<proteinExistence type="predicted"/>
<evidence type="ECO:0000313" key="2">
    <source>
        <dbReference type="EMBL" id="RLJ40927.1"/>
    </source>
</evidence>
<keyword evidence="3" id="KW-1185">Reference proteome</keyword>
<dbReference type="SUPFAM" id="SSF51658">
    <property type="entry name" value="Xylose isomerase-like"/>
    <property type="match status" value="1"/>
</dbReference>
<dbReference type="Proteomes" id="UP000269157">
    <property type="component" value="Unassembled WGS sequence"/>
</dbReference>
<dbReference type="InterPro" id="IPR050312">
    <property type="entry name" value="IolE/XylAMocC-like"/>
</dbReference>
<gene>
    <name evidence="2" type="ORF">BCF46_3498</name>
</gene>
<dbReference type="OrthoDB" id="2274384at2"/>
<dbReference type="PANTHER" id="PTHR12110:SF21">
    <property type="entry name" value="XYLOSE ISOMERASE-LIKE TIM BARREL DOMAIN-CONTAINING PROTEIN"/>
    <property type="match status" value="1"/>
</dbReference>
<accession>A0A497VFD3</accession>
<organism evidence="2 3">
    <name type="scientific">Litoreibacter meonggei</name>
    <dbReference type="NCBI Taxonomy" id="1049199"/>
    <lineage>
        <taxon>Bacteria</taxon>
        <taxon>Pseudomonadati</taxon>
        <taxon>Pseudomonadota</taxon>
        <taxon>Alphaproteobacteria</taxon>
        <taxon>Rhodobacterales</taxon>
        <taxon>Roseobacteraceae</taxon>
        <taxon>Litoreibacter</taxon>
    </lineage>
</organism>
<feature type="domain" description="Xylose isomerase-like TIM barrel" evidence="1">
    <location>
        <begin position="27"/>
        <end position="260"/>
    </location>
</feature>
<dbReference type="AlphaFoldDB" id="A0A497VFD3"/>
<dbReference type="Gene3D" id="3.20.20.150">
    <property type="entry name" value="Divalent-metal-dependent TIM barrel enzymes"/>
    <property type="match status" value="1"/>
</dbReference>